<evidence type="ECO:0000256" key="1">
    <source>
        <dbReference type="ARBA" id="ARBA00005350"/>
    </source>
</evidence>
<dbReference type="InterPro" id="IPR005552">
    <property type="entry name" value="Scramblase"/>
</dbReference>
<keyword evidence="2" id="KW-0812">Transmembrane</keyword>
<sequence length="557" mass="60548">MDQKQARFSSVQAYQHRGVQYLGFVSMFRVWMLFHLYTGLGLREINGYNVSVNVSKEDSPLAPAIHAALTLGSKERPTEVANVEVFSDWKNWDDDTWFRDVNKRHEDRKKQFFNSEVPRTRGSSLLASSSPTGSSDLWQALERHHYHAGAAAAGGMAVFITCIWFSCFFSIVCCPCCLLCRGHLKARGLREKLEHLQLAHPPHAERQSMAQLPDGMMRLAQEDRILIKEKVNTLQELSTHMVGYSIQTANCFDVVSVVGGGEHVLSCREVQDLQAMLGMNLAGALGAMGVDAANAYAGRDKAPFRMCVGLPPLGGGAGGKPGVMQVTVPEGVSSGQQIQVTSPTGEQFVVSVPPGVGPGQTMEVHLPSKNQGPSMQTMMEGLVPGAATNNDTPFLYLDRPFAIDCCCVNRPKVDVFDCRGGAMVKLGIISDPFAWMDMTFGIHIGPNASESDVPALWVRGAACQPGATCTLCGLCCGRSCQEAYLEVIDPHDGDKTVAFITKGWAGGMQEIFTNANCFYVDFGEVKDPACKALLLATALFLNYRFFEGRAGSTKHGD</sequence>
<organism evidence="3 4">
    <name type="scientific">Durusdinium trenchii</name>
    <dbReference type="NCBI Taxonomy" id="1381693"/>
    <lineage>
        <taxon>Eukaryota</taxon>
        <taxon>Sar</taxon>
        <taxon>Alveolata</taxon>
        <taxon>Dinophyceae</taxon>
        <taxon>Suessiales</taxon>
        <taxon>Symbiodiniaceae</taxon>
        <taxon>Durusdinium</taxon>
    </lineage>
</organism>
<keyword evidence="2" id="KW-0472">Membrane</keyword>
<comment type="caution">
    <text evidence="3">The sequence shown here is derived from an EMBL/GenBank/DDBJ whole genome shotgun (WGS) entry which is preliminary data.</text>
</comment>
<dbReference type="PANTHER" id="PTHR23248">
    <property type="entry name" value="PHOSPHOLIPID SCRAMBLASE-RELATED"/>
    <property type="match status" value="1"/>
</dbReference>
<dbReference type="Pfam" id="PF03803">
    <property type="entry name" value="Scramblase"/>
    <property type="match status" value="1"/>
</dbReference>
<reference evidence="3 4" key="1">
    <citation type="submission" date="2024-02" db="EMBL/GenBank/DDBJ databases">
        <authorList>
            <person name="Chen Y."/>
            <person name="Shah S."/>
            <person name="Dougan E. K."/>
            <person name="Thang M."/>
            <person name="Chan C."/>
        </authorList>
    </citation>
    <scope>NUCLEOTIDE SEQUENCE [LARGE SCALE GENOMIC DNA]</scope>
</reference>
<keyword evidence="4" id="KW-1185">Reference proteome</keyword>
<feature type="transmembrane region" description="Helical" evidence="2">
    <location>
        <begin position="156"/>
        <end position="180"/>
    </location>
</feature>
<protein>
    <submittedName>
        <fullName evidence="3">E3 ubiquitin-protein ligase HERC2</fullName>
    </submittedName>
</protein>
<dbReference type="Proteomes" id="UP001642464">
    <property type="component" value="Unassembled WGS sequence"/>
</dbReference>
<evidence type="ECO:0000313" key="3">
    <source>
        <dbReference type="EMBL" id="CAK9031138.1"/>
    </source>
</evidence>
<gene>
    <name evidence="3" type="ORF">SCF082_LOCUS19521</name>
</gene>
<keyword evidence="2" id="KW-1133">Transmembrane helix</keyword>
<comment type="similarity">
    <text evidence="1">Belongs to the phospholipid scramblase family.</text>
</comment>
<name>A0ABP0KW86_9DINO</name>
<dbReference type="PANTHER" id="PTHR23248:SF9">
    <property type="entry name" value="PHOSPHOLIPID SCRAMBLASE"/>
    <property type="match status" value="1"/>
</dbReference>
<proteinExistence type="inferred from homology"/>
<dbReference type="EMBL" id="CAXAMM010013336">
    <property type="protein sequence ID" value="CAK9031138.1"/>
    <property type="molecule type" value="Genomic_DNA"/>
</dbReference>
<evidence type="ECO:0000256" key="2">
    <source>
        <dbReference type="SAM" id="Phobius"/>
    </source>
</evidence>
<accession>A0ABP0KW86</accession>
<evidence type="ECO:0000313" key="4">
    <source>
        <dbReference type="Proteomes" id="UP001642464"/>
    </source>
</evidence>